<dbReference type="InterPro" id="IPR028082">
    <property type="entry name" value="Peripla_BP_I"/>
</dbReference>
<evidence type="ECO:0000313" key="6">
    <source>
        <dbReference type="EMBL" id="MCR1914210.1"/>
    </source>
</evidence>
<dbReference type="Gene3D" id="1.10.260.40">
    <property type="entry name" value="lambda repressor-like DNA-binding domains"/>
    <property type="match status" value="1"/>
</dbReference>
<keyword evidence="3" id="KW-0238">DNA-binding</keyword>
<comment type="caution">
    <text evidence="6">The sequence shown here is derived from an EMBL/GenBank/DDBJ whole genome shotgun (WGS) entry which is preliminary data.</text>
</comment>
<dbReference type="GO" id="GO:0000976">
    <property type="term" value="F:transcription cis-regulatory region binding"/>
    <property type="evidence" value="ECO:0007669"/>
    <property type="project" value="TreeGrafter"/>
</dbReference>
<evidence type="ECO:0000256" key="4">
    <source>
        <dbReference type="ARBA" id="ARBA00023163"/>
    </source>
</evidence>
<sequence length="318" mass="35518">MTIRDIAKLANVSVATVSRIINNSGKVSDKTRLKVNKIIEETNYHPNQVARTLYQKRSKMIGIIIPFAENIFYSRIINGIQSVLQPAGYTCLISFSVGSNNKKYQAAINNFLQNNIDGIISSAFEMNENICRIPLVMYDSANISDDIIRIASDNAKGGKESVKLISTAKRAVLIQHLPLSLPTVKERVTSIINELKKRHLTYTLQEISEHDTYKLVAEKALHNIQTYDAIITINDIYAAHILKLARKMNLRVPADFQLVGYDNTEMSELTSPTLSTIDQQPELIGKTAAKRLLALIDGKSSTENSVIDIKTVKRESTK</sequence>
<accession>A0AAW5M1M2</accession>
<dbReference type="GO" id="GO:0003700">
    <property type="term" value="F:DNA-binding transcription factor activity"/>
    <property type="evidence" value="ECO:0007669"/>
    <property type="project" value="TreeGrafter"/>
</dbReference>
<keyword evidence="2" id="KW-0805">Transcription regulation</keyword>
<dbReference type="SMART" id="SM00354">
    <property type="entry name" value="HTH_LACI"/>
    <property type="match status" value="1"/>
</dbReference>
<dbReference type="SUPFAM" id="SSF47413">
    <property type="entry name" value="lambda repressor-like DNA-binding domains"/>
    <property type="match status" value="1"/>
</dbReference>
<dbReference type="PROSITE" id="PS00356">
    <property type="entry name" value="HTH_LACI_1"/>
    <property type="match status" value="1"/>
</dbReference>
<dbReference type="Gene3D" id="3.40.50.2300">
    <property type="match status" value="2"/>
</dbReference>
<dbReference type="Pfam" id="PF00356">
    <property type="entry name" value="LacI"/>
    <property type="match status" value="1"/>
</dbReference>
<evidence type="ECO:0000256" key="3">
    <source>
        <dbReference type="ARBA" id="ARBA00023125"/>
    </source>
</evidence>
<gene>
    <name evidence="6" type="ORF">NSA17_02085</name>
</gene>
<dbReference type="AlphaFoldDB" id="A0AAW5M1M2"/>
<dbReference type="SUPFAM" id="SSF53822">
    <property type="entry name" value="Periplasmic binding protein-like I"/>
    <property type="match status" value="1"/>
</dbReference>
<dbReference type="Pfam" id="PF13377">
    <property type="entry name" value="Peripla_BP_3"/>
    <property type="match status" value="1"/>
</dbReference>
<dbReference type="CDD" id="cd01392">
    <property type="entry name" value="HTH_LacI"/>
    <property type="match status" value="1"/>
</dbReference>
<dbReference type="RefSeq" id="WP_011162088.1">
    <property type="nucleotide sequence ID" value="NZ_CABIWE010000003.1"/>
</dbReference>
<dbReference type="EMBL" id="JANKAU010000001">
    <property type="protein sequence ID" value="MCR1914210.1"/>
    <property type="molecule type" value="Genomic_DNA"/>
</dbReference>
<proteinExistence type="predicted"/>
<dbReference type="InterPro" id="IPR000843">
    <property type="entry name" value="HTH_LacI"/>
</dbReference>
<evidence type="ECO:0000256" key="1">
    <source>
        <dbReference type="ARBA" id="ARBA00022491"/>
    </source>
</evidence>
<keyword evidence="4" id="KW-0804">Transcription</keyword>
<organism evidence="6 7">
    <name type="scientific">Lactobacillus johnsonii</name>
    <dbReference type="NCBI Taxonomy" id="33959"/>
    <lineage>
        <taxon>Bacteria</taxon>
        <taxon>Bacillati</taxon>
        <taxon>Bacillota</taxon>
        <taxon>Bacilli</taxon>
        <taxon>Lactobacillales</taxon>
        <taxon>Lactobacillaceae</taxon>
        <taxon>Lactobacillus</taxon>
    </lineage>
</organism>
<dbReference type="PRINTS" id="PR00036">
    <property type="entry name" value="HTHLACI"/>
</dbReference>
<dbReference type="PANTHER" id="PTHR30146:SF95">
    <property type="entry name" value="RIBOSE OPERON REPRESSOR"/>
    <property type="match status" value="1"/>
</dbReference>
<protein>
    <submittedName>
        <fullName evidence="6">LacI family transcriptional regulator</fullName>
    </submittedName>
</protein>
<dbReference type="InterPro" id="IPR010982">
    <property type="entry name" value="Lambda_DNA-bd_dom_sf"/>
</dbReference>
<reference evidence="6" key="1">
    <citation type="submission" date="2022-07" db="EMBL/GenBank/DDBJ databases">
        <title>Enhanced cultured diversity of the mouse gut microbiota enables custom-made synthetic communities.</title>
        <authorList>
            <person name="Afrizal A."/>
        </authorList>
    </citation>
    <scope>NUCLEOTIDE SEQUENCE</scope>
    <source>
        <strain evidence="6">DSM 100219</strain>
    </source>
</reference>
<name>A0AAW5M1M2_LACJH</name>
<keyword evidence="1" id="KW-0678">Repressor</keyword>
<evidence type="ECO:0000259" key="5">
    <source>
        <dbReference type="PROSITE" id="PS50932"/>
    </source>
</evidence>
<dbReference type="PANTHER" id="PTHR30146">
    <property type="entry name" value="LACI-RELATED TRANSCRIPTIONAL REPRESSOR"/>
    <property type="match status" value="1"/>
</dbReference>
<feature type="domain" description="HTH lacI-type" evidence="5">
    <location>
        <begin position="1"/>
        <end position="55"/>
    </location>
</feature>
<evidence type="ECO:0000256" key="2">
    <source>
        <dbReference type="ARBA" id="ARBA00023015"/>
    </source>
</evidence>
<dbReference type="PROSITE" id="PS50932">
    <property type="entry name" value="HTH_LACI_2"/>
    <property type="match status" value="1"/>
</dbReference>
<dbReference type="GeneID" id="83570311"/>
<evidence type="ECO:0000313" key="7">
    <source>
        <dbReference type="Proteomes" id="UP001206357"/>
    </source>
</evidence>
<dbReference type="Proteomes" id="UP001206357">
    <property type="component" value="Unassembled WGS sequence"/>
</dbReference>
<dbReference type="InterPro" id="IPR046335">
    <property type="entry name" value="LacI/GalR-like_sensor"/>
</dbReference>